<name>A0A7J7VIC5_MYOMY</name>
<protein>
    <submittedName>
        <fullName evidence="1">Uncharacterized protein</fullName>
    </submittedName>
</protein>
<evidence type="ECO:0000313" key="1">
    <source>
        <dbReference type="EMBL" id="KAF6324758.1"/>
    </source>
</evidence>
<dbReference type="AlphaFoldDB" id="A0A7J7VIC5"/>
<organism evidence="1 2">
    <name type="scientific">Myotis myotis</name>
    <name type="common">Greater mouse-eared bat</name>
    <name type="synonym">Vespertilio myotis</name>
    <dbReference type="NCBI Taxonomy" id="51298"/>
    <lineage>
        <taxon>Eukaryota</taxon>
        <taxon>Metazoa</taxon>
        <taxon>Chordata</taxon>
        <taxon>Craniata</taxon>
        <taxon>Vertebrata</taxon>
        <taxon>Euteleostomi</taxon>
        <taxon>Mammalia</taxon>
        <taxon>Eutheria</taxon>
        <taxon>Laurasiatheria</taxon>
        <taxon>Chiroptera</taxon>
        <taxon>Yangochiroptera</taxon>
        <taxon>Vespertilionidae</taxon>
        <taxon>Myotis</taxon>
    </lineage>
</organism>
<accession>A0A7J7VIC5</accession>
<keyword evidence="2" id="KW-1185">Reference proteome</keyword>
<reference evidence="1 2" key="1">
    <citation type="journal article" date="2020" name="Nature">
        <title>Six reference-quality genomes reveal evolution of bat adaptations.</title>
        <authorList>
            <person name="Jebb D."/>
            <person name="Huang Z."/>
            <person name="Pippel M."/>
            <person name="Hughes G.M."/>
            <person name="Lavrichenko K."/>
            <person name="Devanna P."/>
            <person name="Winkler S."/>
            <person name="Jermiin L.S."/>
            <person name="Skirmuntt E.C."/>
            <person name="Katzourakis A."/>
            <person name="Burkitt-Gray L."/>
            <person name="Ray D.A."/>
            <person name="Sullivan K.A.M."/>
            <person name="Roscito J.G."/>
            <person name="Kirilenko B.M."/>
            <person name="Davalos L.M."/>
            <person name="Corthals A.P."/>
            <person name="Power M.L."/>
            <person name="Jones G."/>
            <person name="Ransome R.D."/>
            <person name="Dechmann D.K.N."/>
            <person name="Locatelli A.G."/>
            <person name="Puechmaille S.J."/>
            <person name="Fedrigo O."/>
            <person name="Jarvis E.D."/>
            <person name="Hiller M."/>
            <person name="Vernes S.C."/>
            <person name="Myers E.W."/>
            <person name="Teeling E.C."/>
        </authorList>
    </citation>
    <scope>NUCLEOTIDE SEQUENCE [LARGE SCALE GENOMIC DNA]</scope>
    <source>
        <strain evidence="1">MMyoMyo1</strain>
        <tissue evidence="1">Flight muscle</tissue>
    </source>
</reference>
<comment type="caution">
    <text evidence="1">The sequence shown here is derived from an EMBL/GenBank/DDBJ whole genome shotgun (WGS) entry which is preliminary data.</text>
</comment>
<evidence type="ECO:0000313" key="2">
    <source>
        <dbReference type="Proteomes" id="UP000527355"/>
    </source>
</evidence>
<proteinExistence type="predicted"/>
<gene>
    <name evidence="1" type="ORF">mMyoMyo1_008235</name>
</gene>
<sequence length="352" mass="37243">MLRYTSGSLEWTSRGVAEAEGQDLRSLSPGDSVLPPGYGTARAMAPPGYGTARPMAPPGYGTARAMAPPGYGTARPMAPPGYGTARAMAPLGYGTSGLWHLRAMALPGLWHLWAMAPPGCGTARAMGPLGYGTSGLWHCQGYGTSGLWHCQGYGTSGLWHLWAVALPGLWHLWAMAPPGCGTSRLWHCQGYGTSGLWHCQGYGTSRLWHHLGLSQLGHRHFVTWAGSQSSFCLEDPTSCSLSCSSNTSGGQGDSLQFRVITPVGMKDSFPQVKSCRLSCPPGGPAPFSWAGPRLAPGVWTGACLGSRRHHLGLSSGVLHPEFSTASAHTCSLVLFITRGQCMKTCKSRPSFP</sequence>
<dbReference type="EMBL" id="JABWUV010000010">
    <property type="protein sequence ID" value="KAF6324758.1"/>
    <property type="molecule type" value="Genomic_DNA"/>
</dbReference>
<dbReference type="Proteomes" id="UP000527355">
    <property type="component" value="Unassembled WGS sequence"/>
</dbReference>